<accession>A0A1I8EU58</accession>
<evidence type="ECO:0000256" key="1">
    <source>
        <dbReference type="ARBA" id="ARBA00005773"/>
    </source>
</evidence>
<keyword evidence="2" id="KW-0472">Membrane</keyword>
<feature type="transmembrane region" description="Helical" evidence="2">
    <location>
        <begin position="52"/>
        <end position="74"/>
    </location>
</feature>
<dbReference type="GO" id="GO:0005886">
    <property type="term" value="C:plasma membrane"/>
    <property type="evidence" value="ECO:0007669"/>
    <property type="project" value="TreeGrafter"/>
</dbReference>
<dbReference type="PANTHER" id="PTHR10686:SF18">
    <property type="entry name" value="IP11787P-RELATED"/>
    <property type="match status" value="1"/>
</dbReference>
<keyword evidence="2" id="KW-1133">Transmembrane helix</keyword>
<evidence type="ECO:0000256" key="2">
    <source>
        <dbReference type="SAM" id="Phobius"/>
    </source>
</evidence>
<feature type="transmembrane region" description="Helical" evidence="2">
    <location>
        <begin position="94"/>
        <end position="112"/>
    </location>
</feature>
<feature type="transmembrane region" description="Helical" evidence="2">
    <location>
        <begin position="24"/>
        <end position="45"/>
    </location>
</feature>
<organism evidence="3">
    <name type="scientific">Wuchereria bancrofti</name>
    <dbReference type="NCBI Taxonomy" id="6293"/>
    <lineage>
        <taxon>Eukaryota</taxon>
        <taxon>Metazoa</taxon>
        <taxon>Ecdysozoa</taxon>
        <taxon>Nematoda</taxon>
        <taxon>Chromadorea</taxon>
        <taxon>Rhabditida</taxon>
        <taxon>Spirurina</taxon>
        <taxon>Spiruromorpha</taxon>
        <taxon>Filarioidea</taxon>
        <taxon>Onchocercidae</taxon>
        <taxon>Wuchereria</taxon>
    </lineage>
</organism>
<protein>
    <submittedName>
        <fullName evidence="3">Uncharacterized protein</fullName>
    </submittedName>
</protein>
<dbReference type="PANTHER" id="PTHR10686">
    <property type="entry name" value="FOLATE TRANSPORTER"/>
    <property type="match status" value="1"/>
</dbReference>
<dbReference type="GO" id="GO:0090482">
    <property type="term" value="F:vitamin transmembrane transporter activity"/>
    <property type="evidence" value="ECO:0007669"/>
    <property type="project" value="InterPro"/>
</dbReference>
<comment type="similarity">
    <text evidence="1">Belongs to the reduced folate carrier (RFC) transporter (TC 2.A.48) family.</text>
</comment>
<evidence type="ECO:0000313" key="3">
    <source>
        <dbReference type="WBParaSite" id="maker-PairedContig_5137-snap-gene-0.6-mRNA-1"/>
    </source>
</evidence>
<dbReference type="WBParaSite" id="maker-PairedContig_5137-snap-gene-0.6-mRNA-1">
    <property type="protein sequence ID" value="maker-PairedContig_5137-snap-gene-0.6-mRNA-1"/>
    <property type="gene ID" value="maker-PairedContig_5137-snap-gene-0.6"/>
</dbReference>
<dbReference type="STRING" id="6293.A0A1I8EU58"/>
<name>A0A1I8EU58_WUCBA</name>
<sequence length="136" mass="15376">MLISAIISFSLQYINKDWSVHDELILSITSIIIAVFLIIIATIASELSSASYGFVFGLNTFVALLLQTVITFAFADKHGFALSIREQFLVYGGYFGIITLILVIIISSRYIIRWRRNQYDNTVHNNISSCDNSTYH</sequence>
<proteinExistence type="inferred from homology"/>
<keyword evidence="2" id="KW-0812">Transmembrane</keyword>
<dbReference type="InterPro" id="IPR002666">
    <property type="entry name" value="Folate_carrier"/>
</dbReference>
<reference evidence="3" key="1">
    <citation type="submission" date="2016-11" db="UniProtKB">
        <authorList>
            <consortium name="WormBaseParasite"/>
        </authorList>
    </citation>
    <scope>IDENTIFICATION</scope>
    <source>
        <strain evidence="3">pt0022</strain>
    </source>
</reference>
<dbReference type="AlphaFoldDB" id="A0A1I8EU58"/>
<dbReference type="Pfam" id="PF01770">
    <property type="entry name" value="Folate_carrier"/>
    <property type="match status" value="1"/>
</dbReference>